<dbReference type="CDD" id="cd05799">
    <property type="entry name" value="PGM2"/>
    <property type="match status" value="1"/>
</dbReference>
<keyword evidence="4" id="KW-0460">Magnesium</keyword>
<dbReference type="InterPro" id="IPR016066">
    <property type="entry name" value="A-D-PHexomutase_CS"/>
</dbReference>
<evidence type="ECO:0000256" key="5">
    <source>
        <dbReference type="ARBA" id="ARBA00023235"/>
    </source>
</evidence>
<dbReference type="InterPro" id="IPR005841">
    <property type="entry name" value="Alpha-D-phosphohexomutase_SF"/>
</dbReference>
<comment type="similarity">
    <text evidence="2">Belongs to the phosphohexose mutase family.</text>
</comment>
<organism evidence="10 11">
    <name type="scientific">Cyanidium caldarium</name>
    <name type="common">Red alga</name>
    <dbReference type="NCBI Taxonomy" id="2771"/>
    <lineage>
        <taxon>Eukaryota</taxon>
        <taxon>Rhodophyta</taxon>
        <taxon>Bangiophyceae</taxon>
        <taxon>Cyanidiales</taxon>
        <taxon>Cyanidiaceae</taxon>
        <taxon>Cyanidium</taxon>
    </lineage>
</organism>
<reference evidence="10 11" key="1">
    <citation type="submission" date="2022-07" db="EMBL/GenBank/DDBJ databases">
        <title>Genome-wide signatures of adaptation to extreme environments.</title>
        <authorList>
            <person name="Cho C.H."/>
            <person name="Yoon H.S."/>
        </authorList>
    </citation>
    <scope>NUCLEOTIDE SEQUENCE [LARGE SCALE GENOMIC DNA]</scope>
    <source>
        <strain evidence="10 11">DBV 063 E5</strain>
    </source>
</reference>
<evidence type="ECO:0000259" key="8">
    <source>
        <dbReference type="Pfam" id="PF02878"/>
    </source>
</evidence>
<evidence type="ECO:0000259" key="9">
    <source>
        <dbReference type="Pfam" id="PF02879"/>
    </source>
</evidence>
<dbReference type="PANTHER" id="PTHR45745:SF1">
    <property type="entry name" value="PHOSPHOGLUCOMUTASE 2B-RELATED"/>
    <property type="match status" value="1"/>
</dbReference>
<feature type="signal peptide" evidence="7">
    <location>
        <begin position="1"/>
        <end position="24"/>
    </location>
</feature>
<dbReference type="InterPro" id="IPR005844">
    <property type="entry name" value="A-D-PHexomutase_a/b/a-I"/>
</dbReference>
<dbReference type="GO" id="GO:0008973">
    <property type="term" value="F:phosphopentomutase activity"/>
    <property type="evidence" value="ECO:0007669"/>
    <property type="project" value="TreeGrafter"/>
</dbReference>
<feature type="chain" id="PRO_5044024092" description="Phosphoglucomutase" evidence="7">
    <location>
        <begin position="25"/>
        <end position="768"/>
    </location>
</feature>
<dbReference type="SUPFAM" id="SSF53738">
    <property type="entry name" value="Phosphoglucomutase, first 3 domains"/>
    <property type="match status" value="3"/>
</dbReference>
<dbReference type="GO" id="GO:0006166">
    <property type="term" value="P:purine ribonucleoside salvage"/>
    <property type="evidence" value="ECO:0007669"/>
    <property type="project" value="TreeGrafter"/>
</dbReference>
<dbReference type="PROSITE" id="PS00710">
    <property type="entry name" value="PGM_PMM"/>
    <property type="match status" value="1"/>
</dbReference>
<dbReference type="InterPro" id="IPR005845">
    <property type="entry name" value="A-D-PHexomutase_a/b/a-II"/>
</dbReference>
<dbReference type="AlphaFoldDB" id="A0AAV9IRV4"/>
<feature type="domain" description="Alpha-D-phosphohexomutase alpha/beta/alpha" evidence="9">
    <location>
        <begin position="307"/>
        <end position="422"/>
    </location>
</feature>
<dbReference type="PANTHER" id="PTHR45745">
    <property type="entry name" value="PHOSPHOMANNOMUTASE 45A"/>
    <property type="match status" value="1"/>
</dbReference>
<accession>A0AAV9IRV4</accession>
<evidence type="ECO:0000256" key="3">
    <source>
        <dbReference type="ARBA" id="ARBA00022723"/>
    </source>
</evidence>
<dbReference type="Pfam" id="PF02879">
    <property type="entry name" value="PGM_PMM_II"/>
    <property type="match status" value="1"/>
</dbReference>
<evidence type="ECO:0000256" key="4">
    <source>
        <dbReference type="ARBA" id="ARBA00022842"/>
    </source>
</evidence>
<feature type="compositionally biased region" description="Pro residues" evidence="6">
    <location>
        <begin position="273"/>
        <end position="291"/>
    </location>
</feature>
<proteinExistence type="inferred from homology"/>
<dbReference type="Proteomes" id="UP001301350">
    <property type="component" value="Unassembled WGS sequence"/>
</dbReference>
<evidence type="ECO:0000313" key="10">
    <source>
        <dbReference type="EMBL" id="KAK4535077.1"/>
    </source>
</evidence>
<dbReference type="EMBL" id="JANCYW010000003">
    <property type="protein sequence ID" value="KAK4535077.1"/>
    <property type="molecule type" value="Genomic_DNA"/>
</dbReference>
<keyword evidence="11" id="KW-1185">Reference proteome</keyword>
<keyword evidence="3" id="KW-0479">Metal-binding</keyword>
<dbReference type="Pfam" id="PF02878">
    <property type="entry name" value="PGM_PMM_I"/>
    <property type="match status" value="1"/>
</dbReference>
<evidence type="ECO:0000313" key="11">
    <source>
        <dbReference type="Proteomes" id="UP001301350"/>
    </source>
</evidence>
<gene>
    <name evidence="10" type="ORF">CDCA_CDCA03G1102</name>
</gene>
<feature type="domain" description="Alpha-D-phosphohexomutase alpha/beta/alpha" evidence="8">
    <location>
        <begin position="123"/>
        <end position="261"/>
    </location>
</feature>
<feature type="region of interest" description="Disordered" evidence="6">
    <location>
        <begin position="265"/>
        <end position="298"/>
    </location>
</feature>
<name>A0AAV9IRV4_CYACA</name>
<dbReference type="InterPro" id="IPR016055">
    <property type="entry name" value="A-D-PHexomutase_a/b/a-I/II/III"/>
</dbReference>
<feature type="region of interest" description="Disordered" evidence="6">
    <location>
        <begin position="674"/>
        <end position="696"/>
    </location>
</feature>
<comment type="cofactor">
    <cofactor evidence="1">
        <name>Mg(2+)</name>
        <dbReference type="ChEBI" id="CHEBI:18420"/>
    </cofactor>
</comment>
<keyword evidence="7" id="KW-0732">Signal</keyword>
<comment type="caution">
    <text evidence="10">The sequence shown here is derived from an EMBL/GenBank/DDBJ whole genome shotgun (WGS) entry which is preliminary data.</text>
</comment>
<dbReference type="GO" id="GO:0000287">
    <property type="term" value="F:magnesium ion binding"/>
    <property type="evidence" value="ECO:0007669"/>
    <property type="project" value="InterPro"/>
</dbReference>
<evidence type="ECO:0000256" key="2">
    <source>
        <dbReference type="ARBA" id="ARBA00010231"/>
    </source>
</evidence>
<dbReference type="PRINTS" id="PR00509">
    <property type="entry name" value="PGMPMM"/>
</dbReference>
<protein>
    <recommendedName>
        <fullName evidence="12">Phosphoglucomutase</fullName>
    </recommendedName>
</protein>
<evidence type="ECO:0008006" key="12">
    <source>
        <dbReference type="Google" id="ProtNLM"/>
    </source>
</evidence>
<dbReference type="GO" id="GO:0005634">
    <property type="term" value="C:nucleus"/>
    <property type="evidence" value="ECO:0007669"/>
    <property type="project" value="TreeGrafter"/>
</dbReference>
<evidence type="ECO:0000256" key="1">
    <source>
        <dbReference type="ARBA" id="ARBA00001946"/>
    </source>
</evidence>
<sequence length="768" mass="83984">MTVPMVTLAASAVVVLAVARWGKADRQPEAVDLQQVIRARVHAAREVRADRPAQTTANGTATNTVAVAPTAVPGAPASVAVDEARKVAAAYADHEPIAALADQVQSLSDEQLVQRFGDTSVLRFGTAGLRAPIGAGMDRMNTVTVVLATRGVLRHLRETFGEEQLRHYGVVIGYDGRRHSREWAAAAAVVLRGAQVQCLLLDRCVPTPLISFAVVHQRRCAGVMITASHNPKDYNGYKLYEHTGCQIVSPTDSLIETKTRDARREWMRRETPWPLPTGEPASPPPPRPSPPPRHDAEATTATEALLEAYVAHVRRQLCEPVDCEATRLRIVYSAMHGVGSLLVMRLFDAFGMPLPVRVVEQDAPDPEFSTVPVPNPEEGVRVLQCTLETGDRVAGEVPPGTPPAPVVALVNDPDADRLAVAERQPNGSWCLFNGDEIGCLLGWWAMQAASKRNAAWHRKGAAAVGVLLNSVVSSEMLATLAGRQRQPRCRVVQQLTGFKWLAHEALEQRQSTEQRVLLAYEEAIGYSLGGWESGELVVRDKDGVSTAAVMAQLAYFCYQTPRLGSLQGLLHQLYRTCGLFLQYNGYLQGAATDALRGVFAPLRQRVARGEWLTFSVRDEVGDDPPPTRVYRVHRVVDWTAGYDCVQGRPPVPTELPAQRGSEFMTFWVREHAEQSAKTKAPRPSPSSSMGALPRGAELRVSVRASGTEPKLKFYSEIRVPPSPAMPDSDAERQQLRRAMQPVVRALIDTFLHPEAVGLRWVSVSAGER</sequence>
<dbReference type="Gene3D" id="3.40.120.10">
    <property type="entry name" value="Alpha-D-Glucose-1,6-Bisphosphate, subunit A, domain 3"/>
    <property type="match status" value="3"/>
</dbReference>
<keyword evidence="5" id="KW-0413">Isomerase</keyword>
<evidence type="ECO:0000256" key="7">
    <source>
        <dbReference type="SAM" id="SignalP"/>
    </source>
</evidence>
<evidence type="ECO:0000256" key="6">
    <source>
        <dbReference type="SAM" id="MobiDB-lite"/>
    </source>
</evidence>
<dbReference type="GO" id="GO:0005975">
    <property type="term" value="P:carbohydrate metabolic process"/>
    <property type="evidence" value="ECO:0007669"/>
    <property type="project" value="InterPro"/>
</dbReference>